<dbReference type="Proteomes" id="UP001606134">
    <property type="component" value="Unassembled WGS sequence"/>
</dbReference>
<comment type="caution">
    <text evidence="1">The sequence shown here is derived from an EMBL/GenBank/DDBJ whole genome shotgun (WGS) entry which is preliminary data.</text>
</comment>
<accession>A0ABW7HE21</accession>
<gene>
    <name evidence="1" type="ORF">ACG04R_15850</name>
</gene>
<organism evidence="1 2">
    <name type="scientific">Pelomonas candidula</name>
    <dbReference type="NCBI Taxonomy" id="3299025"/>
    <lineage>
        <taxon>Bacteria</taxon>
        <taxon>Pseudomonadati</taxon>
        <taxon>Pseudomonadota</taxon>
        <taxon>Betaproteobacteria</taxon>
        <taxon>Burkholderiales</taxon>
        <taxon>Sphaerotilaceae</taxon>
        <taxon>Roseateles</taxon>
    </lineage>
</organism>
<evidence type="ECO:0000313" key="1">
    <source>
        <dbReference type="EMBL" id="MFG6488159.1"/>
    </source>
</evidence>
<name>A0ABW7HE21_9BURK</name>
<proteinExistence type="predicted"/>
<dbReference type="EMBL" id="JBIGIC010000007">
    <property type="protein sequence ID" value="MFG6488159.1"/>
    <property type="molecule type" value="Genomic_DNA"/>
</dbReference>
<sequence length="62" mass="6844">MDDSQLVDDLRSRFNAGEKLKFVFFWGHQSGKNGVTAASFSQQSKSVARLEPAGFRAHASAR</sequence>
<dbReference type="RefSeq" id="WP_394412463.1">
    <property type="nucleotide sequence ID" value="NZ_JBIGIC010000007.1"/>
</dbReference>
<keyword evidence="2" id="KW-1185">Reference proteome</keyword>
<evidence type="ECO:0000313" key="2">
    <source>
        <dbReference type="Proteomes" id="UP001606134"/>
    </source>
</evidence>
<protein>
    <submittedName>
        <fullName evidence="1">Uncharacterized protein</fullName>
    </submittedName>
</protein>
<reference evidence="1 2" key="1">
    <citation type="submission" date="2024-08" db="EMBL/GenBank/DDBJ databases">
        <authorList>
            <person name="Lu H."/>
        </authorList>
    </citation>
    <scope>NUCLEOTIDE SEQUENCE [LARGE SCALE GENOMIC DNA]</scope>
    <source>
        <strain evidence="1 2">BYS78W</strain>
    </source>
</reference>